<feature type="compositionally biased region" description="Acidic residues" evidence="1">
    <location>
        <begin position="926"/>
        <end position="938"/>
    </location>
</feature>
<dbReference type="EMBL" id="HF935478">
    <property type="protein sequence ID" value="CCX09644.1"/>
    <property type="molecule type" value="Genomic_DNA"/>
</dbReference>
<evidence type="ECO:0000256" key="1">
    <source>
        <dbReference type="SAM" id="MobiDB-lite"/>
    </source>
</evidence>
<evidence type="ECO:0000313" key="2">
    <source>
        <dbReference type="EMBL" id="CCX09644.1"/>
    </source>
</evidence>
<organism evidence="2 3">
    <name type="scientific">Pyronema omphalodes (strain CBS 100304)</name>
    <name type="common">Pyronema confluens</name>
    <dbReference type="NCBI Taxonomy" id="1076935"/>
    <lineage>
        <taxon>Eukaryota</taxon>
        <taxon>Fungi</taxon>
        <taxon>Dikarya</taxon>
        <taxon>Ascomycota</taxon>
        <taxon>Pezizomycotina</taxon>
        <taxon>Pezizomycetes</taxon>
        <taxon>Pezizales</taxon>
        <taxon>Pyronemataceae</taxon>
        <taxon>Pyronema</taxon>
    </lineage>
</organism>
<dbReference type="AlphaFoldDB" id="U4LEC9"/>
<feature type="region of interest" description="Disordered" evidence="1">
    <location>
        <begin position="1"/>
        <end position="31"/>
    </location>
</feature>
<reference evidence="2 3" key="1">
    <citation type="journal article" date="2013" name="PLoS Genet.">
        <title>The genome and development-dependent transcriptomes of Pyronema confluens: a window into fungal evolution.</title>
        <authorList>
            <person name="Traeger S."/>
            <person name="Altegoer F."/>
            <person name="Freitag M."/>
            <person name="Gabaldon T."/>
            <person name="Kempken F."/>
            <person name="Kumar A."/>
            <person name="Marcet-Houben M."/>
            <person name="Poggeler S."/>
            <person name="Stajich J.E."/>
            <person name="Nowrousian M."/>
        </authorList>
    </citation>
    <scope>NUCLEOTIDE SEQUENCE [LARGE SCALE GENOMIC DNA]</scope>
    <source>
        <strain evidence="3">CBS 100304</strain>
        <tissue evidence="2">Vegetative mycelium</tissue>
    </source>
</reference>
<feature type="compositionally biased region" description="Basic and acidic residues" evidence="1">
    <location>
        <begin position="63"/>
        <end position="72"/>
    </location>
</feature>
<keyword evidence="3" id="KW-1185">Reference proteome</keyword>
<dbReference type="Proteomes" id="UP000018144">
    <property type="component" value="Unassembled WGS sequence"/>
</dbReference>
<feature type="region of interest" description="Disordered" evidence="1">
    <location>
        <begin position="735"/>
        <end position="754"/>
    </location>
</feature>
<feature type="compositionally biased region" description="Acidic residues" evidence="1">
    <location>
        <begin position="766"/>
        <end position="784"/>
    </location>
</feature>
<feature type="compositionally biased region" description="Acidic residues" evidence="1">
    <location>
        <begin position="841"/>
        <end position="852"/>
    </location>
</feature>
<evidence type="ECO:0000313" key="3">
    <source>
        <dbReference type="Proteomes" id="UP000018144"/>
    </source>
</evidence>
<feature type="compositionally biased region" description="Low complexity" evidence="1">
    <location>
        <begin position="89"/>
        <end position="99"/>
    </location>
</feature>
<feature type="compositionally biased region" description="Polar residues" evidence="1">
    <location>
        <begin position="892"/>
        <end position="904"/>
    </location>
</feature>
<feature type="compositionally biased region" description="Acidic residues" evidence="1">
    <location>
        <begin position="736"/>
        <end position="754"/>
    </location>
</feature>
<feature type="compositionally biased region" description="Acidic residues" evidence="1">
    <location>
        <begin position="949"/>
        <end position="958"/>
    </location>
</feature>
<protein>
    <submittedName>
        <fullName evidence="2">Uncharacterized protein</fullName>
    </submittedName>
</protein>
<feature type="region of interest" description="Disordered" evidence="1">
    <location>
        <begin position="144"/>
        <end position="166"/>
    </location>
</feature>
<name>U4LEC9_PYROM</name>
<dbReference type="OrthoDB" id="4159838at2759"/>
<feature type="region of interest" description="Disordered" evidence="1">
    <location>
        <begin position="401"/>
        <end position="428"/>
    </location>
</feature>
<accession>U4LEC9</accession>
<feature type="region of interest" description="Disordered" evidence="1">
    <location>
        <begin position="60"/>
        <end position="99"/>
    </location>
</feature>
<feature type="compositionally biased region" description="Basic and acidic residues" evidence="1">
    <location>
        <begin position="410"/>
        <end position="422"/>
    </location>
</feature>
<proteinExistence type="predicted"/>
<gene>
    <name evidence="2" type="ORF">PCON_09237</name>
</gene>
<dbReference type="OMA" id="SPHEHIN"/>
<sequence length="1139" mass="127264">MGSKTGEGPRRASSGPNKATPTQSQTWTTTRCHRLIRPLTSKLASLKSLQLVPSVTATANALEKPKKDKKDPAGLAYNPKNDEKRTSRRSGGSFDSFGGYRRDRMVRASRTYGRSTARQNLGPQVAVPVVTDLMPNDTITADEGLQAITGGPPKKGQTKKEQDPAHPEVMLQALKPSTHPELYHLYTGIYTAFETILTTTKWNLPKGPAPMKILAARKVAQCILATMEETEFDDVWYDAAADIGSQGEYLREIVRWQAIEVLREAIYSNRLPSQQKTGLGLPGVLIGLCKFQGAHAEAESLLKTMVELYPLSENTSNPSLVSLMTSWRTSKSSIFRITKDMIIQEGSPISLGNTTINQVLRTAVEDIEKCPASVNLVSRALEAGFGVWGIGYVTAAANARKENSRRKGGRRSEISDSKDCTKPKTGKTIPMRIGERAEEICLHLTQRLVAECQIPRNTKAISIIRSLTRGFLVQDELMRTSTEEEWETWYPLAAKVTILLQDLGCDQDQDLEIVKELTRCLYDLRESIGKDGLQSLGEFIASCYEGLYTSTGQSVTGNDELKSLVSRLLAFVSTGIFPALSSVNTPDPTASPARPGQVLETPLKPAVRMVTFTPNKRLDEAAEKERYYISQLALHTALGSSALKFTKNNEKWYRWVRHIEYQIIGMKVRTPARPAVAARKGWRWEEGLDEWVEVGGTPMERRRPQMAFKKVEISIDKNRKRTWRNEYQIFSSYDERSEDVEDVNNTASDEEQDQELVEVVDEVDEGEETVVEEDQDTAVEENSDGDVIMPSSPPPIPITKDNSAGLFDSDEDEETESNINYFDNDYYQPTPAKPRQRAPNTDDEESESDEADYSNKPKYYIPTPAKPPRSVRRSPRSTRLIKNSLRAFSVVPGTSSPTRSSPFMQRNRAFNRAASGLRMSSPLPQGDDEEEEDEEQYEDAQGKQPVEFIEIDSDSDIEVSEHSPTQAEETEDVEMEEFAKSESEAEESEGEYIPEQPIPPKRPIRQVRQAQNSRQLRTRTHVSATPTPSPPPRPKRKLSSISSNIAINPVKKRARLSEPLPKRSARSFHKDSGYQEEPSSEDELSIPSSKASSVVGSIAKRRQSGRKSLLSVTAKKRRRVTLPEVVMGTDEMSEDELAF</sequence>
<feature type="region of interest" description="Disordered" evidence="1">
    <location>
        <begin position="766"/>
        <end position="1117"/>
    </location>
</feature>
<feature type="compositionally biased region" description="Polar residues" evidence="1">
    <location>
        <begin position="1086"/>
        <end position="1095"/>
    </location>
</feature>
<feature type="compositionally biased region" description="Low complexity" evidence="1">
    <location>
        <begin position="20"/>
        <end position="30"/>
    </location>
</feature>